<evidence type="ECO:0000313" key="1">
    <source>
        <dbReference type="EMBL" id="MBM6498429.1"/>
    </source>
</evidence>
<accession>A0ABS2CU62</accession>
<dbReference type="EMBL" id="JACSOD020000428">
    <property type="protein sequence ID" value="MBM6498429.1"/>
    <property type="molecule type" value="Genomic_DNA"/>
</dbReference>
<evidence type="ECO:0000313" key="2">
    <source>
        <dbReference type="Proteomes" id="UP000759529"/>
    </source>
</evidence>
<proteinExistence type="predicted"/>
<dbReference type="Proteomes" id="UP000759529">
    <property type="component" value="Unassembled WGS sequence"/>
</dbReference>
<gene>
    <name evidence="1" type="ORF">H9X54_003815</name>
</gene>
<organism evidence="1 2">
    <name type="scientific">Flavobacterium macrobrachii</name>
    <dbReference type="NCBI Taxonomy" id="591204"/>
    <lineage>
        <taxon>Bacteria</taxon>
        <taxon>Pseudomonadati</taxon>
        <taxon>Bacteroidota</taxon>
        <taxon>Flavobacteriia</taxon>
        <taxon>Flavobacteriales</taxon>
        <taxon>Flavobacteriaceae</taxon>
        <taxon>Flavobacterium</taxon>
    </lineage>
</organism>
<sequence>MYYLKRNDEQFSLQLDNFANKIGNYAELFSILPAEVSSIQADNVFFAWTIQVVKRYDETKKGWTSFKNGLRFGLNHINADPIPDSVITSPVPDEVEAGIQFRFTTLVNRIKAHQNYSVSIGLILGIEEQNSNRLALENVQPILKAVMRGGLVNLDWKKGGYDGIVIEKDSGAGFVVFDKDMRPNFIDPTPIPPASLSTVWRYRAMYLYNDGRVGNWSDIVSITVGD</sequence>
<dbReference type="RefSeq" id="WP_187658448.1">
    <property type="nucleotide sequence ID" value="NZ_JACSOD020000428.1"/>
</dbReference>
<comment type="caution">
    <text evidence="1">The sequence shown here is derived from an EMBL/GenBank/DDBJ whole genome shotgun (WGS) entry which is preliminary data.</text>
</comment>
<reference evidence="1 2" key="1">
    <citation type="submission" date="2021-02" db="EMBL/GenBank/DDBJ databases">
        <authorList>
            <person name="Jung H.S."/>
            <person name="Chun B.H."/>
            <person name="Jeon C.O."/>
        </authorList>
    </citation>
    <scope>NUCLEOTIDE SEQUENCE [LARGE SCALE GENOMIC DNA]</scope>
    <source>
        <strain evidence="1 2">LMG 25203</strain>
    </source>
</reference>
<keyword evidence="2" id="KW-1185">Reference proteome</keyword>
<name>A0ABS2CU62_9FLAO</name>
<protein>
    <submittedName>
        <fullName evidence="1">Uncharacterized protein</fullName>
    </submittedName>
</protein>